<dbReference type="Proteomes" id="UP000807342">
    <property type="component" value="Unassembled WGS sequence"/>
</dbReference>
<reference evidence="1" key="1">
    <citation type="submission" date="2020-11" db="EMBL/GenBank/DDBJ databases">
        <authorList>
            <consortium name="DOE Joint Genome Institute"/>
            <person name="Ahrendt S."/>
            <person name="Riley R."/>
            <person name="Andreopoulos W."/>
            <person name="Labutti K."/>
            <person name="Pangilinan J."/>
            <person name="Ruiz-Duenas F.J."/>
            <person name="Barrasa J.M."/>
            <person name="Sanchez-Garcia M."/>
            <person name="Camarero S."/>
            <person name="Miyauchi S."/>
            <person name="Serrano A."/>
            <person name="Linde D."/>
            <person name="Babiker R."/>
            <person name="Drula E."/>
            <person name="Ayuso-Fernandez I."/>
            <person name="Pacheco R."/>
            <person name="Padilla G."/>
            <person name="Ferreira P."/>
            <person name="Barriuso J."/>
            <person name="Kellner H."/>
            <person name="Castanera R."/>
            <person name="Alfaro M."/>
            <person name="Ramirez L."/>
            <person name="Pisabarro A.G."/>
            <person name="Kuo A."/>
            <person name="Tritt A."/>
            <person name="Lipzen A."/>
            <person name="He G."/>
            <person name="Yan M."/>
            <person name="Ng V."/>
            <person name="Cullen D."/>
            <person name="Martin F."/>
            <person name="Rosso M.-N."/>
            <person name="Henrissat B."/>
            <person name="Hibbett D."/>
            <person name="Martinez A.T."/>
            <person name="Grigoriev I.V."/>
        </authorList>
    </citation>
    <scope>NUCLEOTIDE SEQUENCE</scope>
    <source>
        <strain evidence="1">MF-IS2</strain>
    </source>
</reference>
<gene>
    <name evidence="1" type="ORF">P691DRAFT_763723</name>
</gene>
<accession>A0A9P5X4V9</accession>
<evidence type="ECO:0000313" key="2">
    <source>
        <dbReference type="Proteomes" id="UP000807342"/>
    </source>
</evidence>
<protein>
    <submittedName>
        <fullName evidence="1">Uncharacterized protein</fullName>
    </submittedName>
</protein>
<proteinExistence type="predicted"/>
<name>A0A9P5X4V9_9AGAR</name>
<sequence length="596" mass="67277">MGGGGDTAKTLNEIRADLRLQLGENARQKLRELGGNPGDNDDVNKTVPLIAAKCFKSAYGYEYTDNPIGSGVEVIGRRAPEFCNVVPPAASQVTCQIDTPEWVKEKAINDLYNHTRDIITGEGTDNKWLHSEYTRSYDIPQDTGARSVKCNSTLVYLYGDLLEDGIRTKIAFICFCGVYYMADSPTTQAQREIEQDAYKTAPPMPGDNPRQPKNQEELKTSLDETARKEFKEHFNYSLAPGSSYPSDARPGSTLFASDSILHYIPNLKPGDDPAYYIERLHNVLNIPVETVRRQAKKNAAAQYDTIIKASQGSDRSWVSDRFDKNFVAPDIDVSRIRQTGVLRCWYGHKSIDDGTTISVLYIYIMVMAYELGDSSKAQTRDLLNILGNQLCKEKELGSQDISYFELEKWVEDYARTEFQEKFGFEYNGESTIVPDKKPGGPVIAFSSLYQLKSFPAAEEEVQQWIWDSVLSKDHPIYGRDRIIDNIRNTVVKTLNDEVVKVNCWYTASVHQIFLDAESRGRDIQMYIYYMFVHVKLRVDLSPISVERLIVYALGVITSWVDPRRMTLAGVPAATLDAASAKVVKEYHYVLPQKARA</sequence>
<dbReference type="AlphaFoldDB" id="A0A9P5X4V9"/>
<comment type="caution">
    <text evidence="1">The sequence shown here is derived from an EMBL/GenBank/DDBJ whole genome shotgun (WGS) entry which is preliminary data.</text>
</comment>
<organism evidence="1 2">
    <name type="scientific">Macrolepiota fuliginosa MF-IS2</name>
    <dbReference type="NCBI Taxonomy" id="1400762"/>
    <lineage>
        <taxon>Eukaryota</taxon>
        <taxon>Fungi</taxon>
        <taxon>Dikarya</taxon>
        <taxon>Basidiomycota</taxon>
        <taxon>Agaricomycotina</taxon>
        <taxon>Agaricomycetes</taxon>
        <taxon>Agaricomycetidae</taxon>
        <taxon>Agaricales</taxon>
        <taxon>Agaricineae</taxon>
        <taxon>Agaricaceae</taxon>
        <taxon>Macrolepiota</taxon>
    </lineage>
</organism>
<keyword evidence="2" id="KW-1185">Reference proteome</keyword>
<evidence type="ECO:0000313" key="1">
    <source>
        <dbReference type="EMBL" id="KAF9444060.1"/>
    </source>
</evidence>
<dbReference type="EMBL" id="MU151409">
    <property type="protein sequence ID" value="KAF9444060.1"/>
    <property type="molecule type" value="Genomic_DNA"/>
</dbReference>